<dbReference type="KEGG" id="palo:E6C60_3183"/>
<accession>A0A4V1G493</accession>
<dbReference type="EMBL" id="CP040396">
    <property type="protein sequence ID" value="QCT03894.1"/>
    <property type="molecule type" value="Genomic_DNA"/>
</dbReference>
<proteinExistence type="predicted"/>
<dbReference type="AlphaFoldDB" id="A0A4V1G493"/>
<protein>
    <submittedName>
        <fullName evidence="1">Uncharacterized protein</fullName>
    </submittedName>
</protein>
<gene>
    <name evidence="1" type="ORF">E6C60_3183</name>
</gene>
<organism evidence="1 2">
    <name type="scientific">Paenibacillus algicola</name>
    <dbReference type="NCBI Taxonomy" id="2565926"/>
    <lineage>
        <taxon>Bacteria</taxon>
        <taxon>Bacillati</taxon>
        <taxon>Bacillota</taxon>
        <taxon>Bacilli</taxon>
        <taxon>Bacillales</taxon>
        <taxon>Paenibacillaceae</taxon>
        <taxon>Paenibacillus</taxon>
    </lineage>
</organism>
<sequence length="185" mass="21163">MEPIVCPWCQSEIVWDEEIGPEEHCPHCENELKGYRTINVEMDTEAEADEASEDEYSEDPEEVVGFNQPFWSGETTLDPGVRVLEQYGDDYDLISYEEGVEKALDHQDEVPECIHCREYMLFAGKQAMGGEGFQPVQLPHLQGPLLSSPIHVNMYVCSGCFQVQYTLDEDDRQRLIQRLSKPSVE</sequence>
<reference evidence="1 2" key="1">
    <citation type="submission" date="2019-05" db="EMBL/GenBank/DDBJ databases">
        <authorList>
            <person name="Chen C."/>
        </authorList>
    </citation>
    <scope>NUCLEOTIDE SEQUENCE [LARGE SCALE GENOMIC DNA]</scope>
    <source>
        <strain evidence="1 2">HB172198</strain>
    </source>
</reference>
<evidence type="ECO:0000313" key="2">
    <source>
        <dbReference type="Proteomes" id="UP000300879"/>
    </source>
</evidence>
<name>A0A4V1G493_9BACL</name>
<dbReference type="Proteomes" id="UP000300879">
    <property type="component" value="Chromosome"/>
</dbReference>
<dbReference type="OrthoDB" id="2665608at2"/>
<dbReference type="RefSeq" id="WP_138226704.1">
    <property type="nucleotide sequence ID" value="NZ_CP040396.1"/>
</dbReference>
<evidence type="ECO:0000313" key="1">
    <source>
        <dbReference type="EMBL" id="QCT03894.1"/>
    </source>
</evidence>
<keyword evidence="2" id="KW-1185">Reference proteome</keyword>